<comment type="caution">
    <text evidence="2">The sequence shown here is derived from an EMBL/GenBank/DDBJ whole genome shotgun (WGS) entry which is preliminary data.</text>
</comment>
<evidence type="ECO:0000313" key="3">
    <source>
        <dbReference type="Proteomes" id="UP000285376"/>
    </source>
</evidence>
<name>A0A417Z702_9MICO</name>
<protein>
    <submittedName>
        <fullName evidence="2">CinA family protein</fullName>
    </submittedName>
</protein>
<dbReference type="EMBL" id="QWLM01000005">
    <property type="protein sequence ID" value="RHW46396.1"/>
    <property type="molecule type" value="Genomic_DNA"/>
</dbReference>
<dbReference type="NCBIfam" id="TIGR00199">
    <property type="entry name" value="PncC_domain"/>
    <property type="match status" value="1"/>
</dbReference>
<dbReference type="AlphaFoldDB" id="A0A417Z702"/>
<evidence type="ECO:0000313" key="2">
    <source>
        <dbReference type="EMBL" id="RHW46396.1"/>
    </source>
</evidence>
<dbReference type="Pfam" id="PF02464">
    <property type="entry name" value="CinA"/>
    <property type="match status" value="1"/>
</dbReference>
<feature type="domain" description="CinA C-terminal" evidence="1">
    <location>
        <begin position="16"/>
        <end position="170"/>
    </location>
</feature>
<accession>A0A417Z702</accession>
<organism evidence="2 3">
    <name type="scientific">Dermacoccus abyssi</name>
    <dbReference type="NCBI Taxonomy" id="322596"/>
    <lineage>
        <taxon>Bacteria</taxon>
        <taxon>Bacillati</taxon>
        <taxon>Actinomycetota</taxon>
        <taxon>Actinomycetes</taxon>
        <taxon>Micrococcales</taxon>
        <taxon>Dermacoccaceae</taxon>
        <taxon>Dermacoccus</taxon>
    </lineage>
</organism>
<dbReference type="InterPro" id="IPR036653">
    <property type="entry name" value="CinA-like_C"/>
</dbReference>
<dbReference type="Gene3D" id="3.90.950.20">
    <property type="entry name" value="CinA-like"/>
    <property type="match status" value="1"/>
</dbReference>
<dbReference type="Proteomes" id="UP000285376">
    <property type="component" value="Unassembled WGS sequence"/>
</dbReference>
<dbReference type="InterPro" id="IPR008136">
    <property type="entry name" value="CinA_C"/>
</dbReference>
<sequence length="175" mass="18167">MGEQDRRTVTENDSADLATRLVEQLRDRGLTIATAESLTAGLVSAGIADVPGASAVLRGGAATYATPTKAAVLGVDADLLRERGAVDADVALEMAHGAVRLFAADLAVATTGVAGPAIQDGQDVGTCYVAVAFSGESSGERGRCHVDRFQFVGDRAEIRRAAAWAAWQMALDHTR</sequence>
<gene>
    <name evidence="2" type="ORF">D1832_06095</name>
</gene>
<evidence type="ECO:0000259" key="1">
    <source>
        <dbReference type="Pfam" id="PF02464"/>
    </source>
</evidence>
<dbReference type="SUPFAM" id="SSF142433">
    <property type="entry name" value="CinA-like"/>
    <property type="match status" value="1"/>
</dbReference>
<reference evidence="2 3" key="1">
    <citation type="submission" date="2018-08" db="EMBL/GenBank/DDBJ databases">
        <title>Whole genome sequence analysis of Dermacoccus abyssi bacteria isolated from Deep Mariana trench Micromonospora spp reveals genes involved in the environmental adaptation and production of secondary metabolites.</title>
        <authorList>
            <person name="Abdel-Mageed W.M."/>
            <person name="Lehri B."/>
            <person name="Nouioui I."/>
            <person name="Goodfellow I."/>
            <person name="Jaspars M."/>
            <person name="Karlyshev A."/>
        </authorList>
    </citation>
    <scope>NUCLEOTIDE SEQUENCE [LARGE SCALE GENOMIC DNA]</scope>
    <source>
        <strain evidence="2 3">MT1.1</strain>
    </source>
</reference>
<proteinExistence type="predicted"/>